<sequence>MPSLNTTSVRQTMYSCVISCLKACFHRRQGCHAVDVADSVIDDEENRAENIYKVDVLQGRVYKQNIPTFVKNKKNIPKSKIMKQNRKPLRPESKLLRPHLDCGRSSLDCGLSGFQQNIPKLQNI</sequence>
<dbReference type="AlphaFoldDB" id="F0X117"/>
<reference evidence="1" key="1">
    <citation type="journal article" date="2011" name="PLoS Biol.">
        <title>Gene gain and loss during evolution of obligate parasitism in the white rust pathogen of Arabidopsis thaliana.</title>
        <authorList>
            <person name="Kemen E."/>
            <person name="Gardiner A."/>
            <person name="Schultz-Larsen T."/>
            <person name="Kemen A.C."/>
            <person name="Balmuth A.L."/>
            <person name="Robert-Seilaniantz A."/>
            <person name="Bailey K."/>
            <person name="Holub E."/>
            <person name="Studholme D.J."/>
            <person name="Maclean D."/>
            <person name="Jones J.D."/>
        </authorList>
    </citation>
    <scope>NUCLEOTIDE SEQUENCE</scope>
</reference>
<evidence type="ECO:0000313" key="1">
    <source>
        <dbReference type="EMBL" id="CCA27466.1"/>
    </source>
</evidence>
<accession>F0X117</accession>
<organism evidence="1">
    <name type="scientific">Albugo laibachii Nc14</name>
    <dbReference type="NCBI Taxonomy" id="890382"/>
    <lineage>
        <taxon>Eukaryota</taxon>
        <taxon>Sar</taxon>
        <taxon>Stramenopiles</taxon>
        <taxon>Oomycota</taxon>
        <taxon>Peronosporomycetes</taxon>
        <taxon>Albuginales</taxon>
        <taxon>Albuginaceae</taxon>
        <taxon>Albugo</taxon>
    </lineage>
</organism>
<gene>
    <name evidence="1" type="primary">AlNc14C541G12105</name>
    <name evidence="1" type="ORF">ALNC14_136100</name>
</gene>
<dbReference type="EMBL" id="FR824572">
    <property type="protein sequence ID" value="CCA27466.1"/>
    <property type="molecule type" value="Genomic_DNA"/>
</dbReference>
<reference evidence="1" key="2">
    <citation type="submission" date="2011-02" db="EMBL/GenBank/DDBJ databases">
        <authorList>
            <person name="MacLean D."/>
        </authorList>
    </citation>
    <scope>NUCLEOTIDE SEQUENCE</scope>
</reference>
<proteinExistence type="predicted"/>
<dbReference type="HOGENOM" id="CLU_2150587_0_0_1"/>
<name>F0X117_9STRA</name>
<protein>
    <submittedName>
        <fullName evidence="1">AlNc14C541G12105 protein</fullName>
    </submittedName>
</protein>